<dbReference type="EMBL" id="CP065856">
    <property type="protein sequence ID" value="QPV64500.1"/>
    <property type="molecule type" value="Genomic_DNA"/>
</dbReference>
<accession>A0A7T3KX16</accession>
<dbReference type="RefSeq" id="WP_198063269.1">
    <property type="nucleotide sequence ID" value="NZ_CP065856.1"/>
</dbReference>
<reference evidence="1 2" key="1">
    <citation type="submission" date="2020-12" db="EMBL/GenBank/DDBJ databases">
        <title>Halosimplex halophilum sp. nov. and Halosimplex salinum sp. nov., two new members of the genus Halosimplex.</title>
        <authorList>
            <person name="Cui H.L."/>
        </authorList>
    </citation>
    <scope>NUCLEOTIDE SEQUENCE [LARGE SCALE GENOMIC DNA]</scope>
    <source>
        <strain evidence="1 2">YGH94</strain>
    </source>
</reference>
<gene>
    <name evidence="1" type="ORF">I7X12_07780</name>
</gene>
<evidence type="ECO:0000313" key="2">
    <source>
        <dbReference type="Proteomes" id="UP000595001"/>
    </source>
</evidence>
<organism evidence="1 2">
    <name type="scientific">Halosimplex litoreum</name>
    <dbReference type="NCBI Taxonomy" id="1198301"/>
    <lineage>
        <taxon>Archaea</taxon>
        <taxon>Methanobacteriati</taxon>
        <taxon>Methanobacteriota</taxon>
        <taxon>Stenosarchaea group</taxon>
        <taxon>Halobacteria</taxon>
        <taxon>Halobacteriales</taxon>
        <taxon>Haloarculaceae</taxon>
        <taxon>Halosimplex</taxon>
    </lineage>
</organism>
<protein>
    <submittedName>
        <fullName evidence="1">Uncharacterized protein</fullName>
    </submittedName>
</protein>
<evidence type="ECO:0000313" key="1">
    <source>
        <dbReference type="EMBL" id="QPV64500.1"/>
    </source>
</evidence>
<sequence length="78" mass="8346">MEANTNADASTEMKTYVWTGVLTDWTSGMAVVTAASVEDAQLKMLNDPDLPDYVKQELAAVTPTELASGKVEYIYGGA</sequence>
<dbReference type="AlphaFoldDB" id="A0A7T3KX16"/>
<dbReference type="KEGG" id="hlt:I7X12_07780"/>
<proteinExistence type="predicted"/>
<keyword evidence="2" id="KW-1185">Reference proteome</keyword>
<dbReference type="GeneID" id="60588383"/>
<name>A0A7T3KX16_9EURY</name>
<dbReference type="Proteomes" id="UP000595001">
    <property type="component" value="Chromosome"/>
</dbReference>